<feature type="region of interest" description="Disordered" evidence="1">
    <location>
        <begin position="1"/>
        <end position="23"/>
    </location>
</feature>
<gene>
    <name evidence="2" type="ORF">SAMN05216337_10322</name>
</gene>
<accession>A0A1G7EYF9</accession>
<dbReference type="EMBL" id="FMZW01000032">
    <property type="protein sequence ID" value="SDE68672.1"/>
    <property type="molecule type" value="Genomic_DNA"/>
</dbReference>
<proteinExistence type="predicted"/>
<dbReference type="Proteomes" id="UP000199245">
    <property type="component" value="Unassembled WGS sequence"/>
</dbReference>
<reference evidence="2 3" key="1">
    <citation type="submission" date="2016-10" db="EMBL/GenBank/DDBJ databases">
        <authorList>
            <person name="de Groot N.N."/>
        </authorList>
    </citation>
    <scope>NUCLEOTIDE SEQUENCE [LARGE SCALE GENOMIC DNA]</scope>
    <source>
        <strain evidence="2 3">R5</strain>
    </source>
</reference>
<protein>
    <submittedName>
        <fullName evidence="2">Uncharacterized protein</fullName>
    </submittedName>
</protein>
<evidence type="ECO:0000313" key="2">
    <source>
        <dbReference type="EMBL" id="SDE68672.1"/>
    </source>
</evidence>
<dbReference type="AlphaFoldDB" id="A0A1G7EYF9"/>
<sequence length="79" mass="8207">METTESKAASVVGPALGQQNGPGESTDWAVLIPVAEPPLSVSGAIGPYNYILHEIVCPVFASSNHVACSVNQRGSSKRK</sequence>
<evidence type="ECO:0000313" key="3">
    <source>
        <dbReference type="Proteomes" id="UP000199245"/>
    </source>
</evidence>
<name>A0A1G7EYF9_9BRAD</name>
<evidence type="ECO:0000256" key="1">
    <source>
        <dbReference type="SAM" id="MobiDB-lite"/>
    </source>
</evidence>
<organism evidence="2 3">
    <name type="scientific">Bradyrhizobium brasilense</name>
    <dbReference type="NCBI Taxonomy" id="1419277"/>
    <lineage>
        <taxon>Bacteria</taxon>
        <taxon>Pseudomonadati</taxon>
        <taxon>Pseudomonadota</taxon>
        <taxon>Alphaproteobacteria</taxon>
        <taxon>Hyphomicrobiales</taxon>
        <taxon>Nitrobacteraceae</taxon>
        <taxon>Bradyrhizobium</taxon>
    </lineage>
</organism>